<evidence type="ECO:0000256" key="7">
    <source>
        <dbReference type="ARBA" id="ARBA00023224"/>
    </source>
</evidence>
<dbReference type="InterPro" id="IPR004089">
    <property type="entry name" value="MCPsignal_dom"/>
</dbReference>
<evidence type="ECO:0000313" key="15">
    <source>
        <dbReference type="Proteomes" id="UP000243778"/>
    </source>
</evidence>
<name>A0A1H2ZYG5_9PSED</name>
<evidence type="ECO:0000256" key="1">
    <source>
        <dbReference type="ARBA" id="ARBA00004651"/>
    </source>
</evidence>
<evidence type="ECO:0000256" key="5">
    <source>
        <dbReference type="ARBA" id="ARBA00022989"/>
    </source>
</evidence>
<dbReference type="EMBL" id="FNNU01000003">
    <property type="protein sequence ID" value="SDX22592.1"/>
    <property type="molecule type" value="Genomic_DNA"/>
</dbReference>
<dbReference type="SUPFAM" id="SSF58104">
    <property type="entry name" value="Methyl-accepting chemotaxis protein (MCP) signaling domain"/>
    <property type="match status" value="1"/>
</dbReference>
<dbReference type="InterPro" id="IPR004090">
    <property type="entry name" value="Chemotax_Me-accpt_rcpt"/>
</dbReference>
<dbReference type="GO" id="GO:0004888">
    <property type="term" value="F:transmembrane signaling receptor activity"/>
    <property type="evidence" value="ECO:0007669"/>
    <property type="project" value="InterPro"/>
</dbReference>
<feature type="domain" description="HAMP" evidence="13">
    <location>
        <begin position="229"/>
        <end position="283"/>
    </location>
</feature>
<dbReference type="STRING" id="1007099.SAMN05216287_2510"/>
<dbReference type="AlphaFoldDB" id="A0A1H2ZYG5"/>
<dbReference type="Gene3D" id="3.30.450.20">
    <property type="entry name" value="PAS domain"/>
    <property type="match status" value="1"/>
</dbReference>
<evidence type="ECO:0000256" key="10">
    <source>
        <dbReference type="SAM" id="MobiDB-lite"/>
    </source>
</evidence>
<proteinExistence type="inferred from homology"/>
<dbReference type="PANTHER" id="PTHR32089:SF119">
    <property type="entry name" value="METHYL-ACCEPTING CHEMOTAXIS PROTEIN CTPL"/>
    <property type="match status" value="1"/>
</dbReference>
<keyword evidence="5 11" id="KW-1133">Transmembrane helix</keyword>
<keyword evidence="6 11" id="KW-0472">Membrane</keyword>
<dbReference type="PROSITE" id="PS50885">
    <property type="entry name" value="HAMP"/>
    <property type="match status" value="1"/>
</dbReference>
<dbReference type="OrthoDB" id="2489132at2"/>
<dbReference type="SMART" id="SM01049">
    <property type="entry name" value="Cache_2"/>
    <property type="match status" value="1"/>
</dbReference>
<dbReference type="SMART" id="SM00304">
    <property type="entry name" value="HAMP"/>
    <property type="match status" value="1"/>
</dbReference>
<dbReference type="Proteomes" id="UP000243778">
    <property type="component" value="Unassembled WGS sequence"/>
</dbReference>
<evidence type="ECO:0000256" key="4">
    <source>
        <dbReference type="ARBA" id="ARBA00022692"/>
    </source>
</evidence>
<dbReference type="CDD" id="cd11386">
    <property type="entry name" value="MCP_signal"/>
    <property type="match status" value="1"/>
</dbReference>
<keyword evidence="4 11" id="KW-0812">Transmembrane</keyword>
<dbReference type="GO" id="GO:0005886">
    <property type="term" value="C:plasma membrane"/>
    <property type="evidence" value="ECO:0007669"/>
    <property type="project" value="UniProtKB-SubCell"/>
</dbReference>
<organism evidence="14 15">
    <name type="scientific">Pseudomonas kuykendallii</name>
    <dbReference type="NCBI Taxonomy" id="1007099"/>
    <lineage>
        <taxon>Bacteria</taxon>
        <taxon>Pseudomonadati</taxon>
        <taxon>Pseudomonadota</taxon>
        <taxon>Gammaproteobacteria</taxon>
        <taxon>Pseudomonadales</taxon>
        <taxon>Pseudomonadaceae</taxon>
        <taxon>Pseudomonas</taxon>
    </lineage>
</organism>
<sequence>MLSLRLRPKVLLLVLVPCFLLSLTLGGLSVWVLQGVAAQQEAEARTSLIEARRIEIEHYVQVARKAIAPLYEASAEGDLEARARAVELLQNLGYGKDGYYWGYDESAVRLFQGSTGDKIGQSFQDYRDPQGVYAIRELVRAGRDGSHYVDYSFVLGDGTTLVPKIGYSEYLPKWHMVFGTSVNLDGIEREVQTIRAHFGKRIDQLTWLMIGSAVGLLLVIGAVAMYLSGTLLRPLLRIKASLDEVARGDGDLTQRLPVTGADELGELASAFNRFVEKIQALVRQVSNTSSELSMLVEAVASQAHRSEQAMDRQRQETDQVATAINEMSAAAQEVASSAQRASEAAQETDEQGRKAREVVEQSIVQIHSLVEDVHASGAVIDGLHGDVQGIVGVLEVIRSIADQTNLLALNAAIEAARAGEAGRGFAVVADEVRALASRTQQSTGEIQAMINRLQSATAQSLTAMQRSGEKGQATSSQANQTGLSLEAITTLVGTINLMNAQIASAAEEQTAVAEEINRSVHQIASAVDSVASDAAQSARTAAELNALSGRLQALVQQFRV</sequence>
<gene>
    <name evidence="14" type="ORF">SAMN05216287_2510</name>
</gene>
<evidence type="ECO:0000313" key="14">
    <source>
        <dbReference type="EMBL" id="SDX22592.1"/>
    </source>
</evidence>
<dbReference type="FunFam" id="1.10.287.950:FF:000001">
    <property type="entry name" value="Methyl-accepting chemotaxis sensory transducer"/>
    <property type="match status" value="1"/>
</dbReference>
<keyword evidence="15" id="KW-1185">Reference proteome</keyword>
<accession>A0A1H2ZYG5</accession>
<evidence type="ECO:0000256" key="3">
    <source>
        <dbReference type="ARBA" id="ARBA00022481"/>
    </source>
</evidence>
<dbReference type="SMART" id="SM00283">
    <property type="entry name" value="MA"/>
    <property type="match status" value="1"/>
</dbReference>
<evidence type="ECO:0000259" key="13">
    <source>
        <dbReference type="PROSITE" id="PS50885"/>
    </source>
</evidence>
<dbReference type="Pfam" id="PF00672">
    <property type="entry name" value="HAMP"/>
    <property type="match status" value="1"/>
</dbReference>
<evidence type="ECO:0000256" key="11">
    <source>
        <dbReference type="SAM" id="Phobius"/>
    </source>
</evidence>
<evidence type="ECO:0000259" key="12">
    <source>
        <dbReference type="PROSITE" id="PS50111"/>
    </source>
</evidence>
<dbReference type="PANTHER" id="PTHR32089">
    <property type="entry name" value="METHYL-ACCEPTING CHEMOTAXIS PROTEIN MCPB"/>
    <property type="match status" value="1"/>
</dbReference>
<comment type="subcellular location">
    <subcellularLocation>
        <location evidence="1">Cell membrane</location>
        <topology evidence="1">Multi-pass membrane protein</topology>
    </subcellularLocation>
</comment>
<dbReference type="Pfam" id="PF00015">
    <property type="entry name" value="MCPsignal"/>
    <property type="match status" value="1"/>
</dbReference>
<comment type="similarity">
    <text evidence="8">Belongs to the methyl-accepting chemotaxis (MCP) protein family.</text>
</comment>
<feature type="domain" description="Methyl-accepting transducer" evidence="12">
    <location>
        <begin position="288"/>
        <end position="524"/>
    </location>
</feature>
<keyword evidence="3" id="KW-0488">Methylation</keyword>
<evidence type="ECO:0000256" key="8">
    <source>
        <dbReference type="ARBA" id="ARBA00029447"/>
    </source>
</evidence>
<dbReference type="PROSITE" id="PS50111">
    <property type="entry name" value="CHEMOTAXIS_TRANSDUC_2"/>
    <property type="match status" value="1"/>
</dbReference>
<feature type="region of interest" description="Disordered" evidence="10">
    <location>
        <begin position="332"/>
        <end position="356"/>
    </location>
</feature>
<dbReference type="CDD" id="cd06225">
    <property type="entry name" value="HAMP"/>
    <property type="match status" value="1"/>
</dbReference>
<dbReference type="PRINTS" id="PR00260">
    <property type="entry name" value="CHEMTRNSDUCR"/>
</dbReference>
<dbReference type="InterPro" id="IPR033480">
    <property type="entry name" value="sCache_2"/>
</dbReference>
<dbReference type="GO" id="GO:0006935">
    <property type="term" value="P:chemotaxis"/>
    <property type="evidence" value="ECO:0007669"/>
    <property type="project" value="InterPro"/>
</dbReference>
<dbReference type="InterPro" id="IPR003660">
    <property type="entry name" value="HAMP_dom"/>
</dbReference>
<keyword evidence="7 9" id="KW-0807">Transducer</keyword>
<dbReference type="Gene3D" id="1.10.287.950">
    <property type="entry name" value="Methyl-accepting chemotaxis protein"/>
    <property type="match status" value="1"/>
</dbReference>
<evidence type="ECO:0000256" key="9">
    <source>
        <dbReference type="PROSITE-ProRule" id="PRU00284"/>
    </source>
</evidence>
<feature type="compositionally biased region" description="Low complexity" evidence="10">
    <location>
        <begin position="332"/>
        <end position="345"/>
    </location>
</feature>
<dbReference type="GO" id="GO:0007165">
    <property type="term" value="P:signal transduction"/>
    <property type="evidence" value="ECO:0007669"/>
    <property type="project" value="UniProtKB-KW"/>
</dbReference>
<evidence type="ECO:0000256" key="6">
    <source>
        <dbReference type="ARBA" id="ARBA00023136"/>
    </source>
</evidence>
<reference evidence="15" key="1">
    <citation type="submission" date="2016-10" db="EMBL/GenBank/DDBJ databases">
        <authorList>
            <person name="Varghese N."/>
            <person name="Submissions S."/>
        </authorList>
    </citation>
    <scope>NUCLEOTIDE SEQUENCE [LARGE SCALE GENOMIC DNA]</scope>
    <source>
        <strain evidence="15">NRRL B-59562</strain>
    </source>
</reference>
<protein>
    <submittedName>
        <fullName evidence="14">Methyl-accepting chemotaxis sensory transducer with Cache sensor</fullName>
    </submittedName>
</protein>
<keyword evidence="2" id="KW-1003">Cell membrane</keyword>
<feature type="transmembrane region" description="Helical" evidence="11">
    <location>
        <begin position="205"/>
        <end position="227"/>
    </location>
</feature>
<dbReference type="Pfam" id="PF17200">
    <property type="entry name" value="sCache_2"/>
    <property type="match status" value="1"/>
</dbReference>
<evidence type="ECO:0000256" key="2">
    <source>
        <dbReference type="ARBA" id="ARBA00022475"/>
    </source>
</evidence>